<accession>W4EZY0</accession>
<dbReference type="Proteomes" id="UP000019062">
    <property type="component" value="Unassembled WGS sequence"/>
</dbReference>
<comment type="caution">
    <text evidence="1">The sequence shown here is derived from an EMBL/GenBank/DDBJ whole genome shotgun (WGS) entry which is preliminary data.</text>
</comment>
<name>W4EZY0_9BACL</name>
<organism evidence="1 2">
    <name type="scientific">Viridibacillus arenosi FSL R5-213</name>
    <dbReference type="NCBI Taxonomy" id="1227360"/>
    <lineage>
        <taxon>Bacteria</taxon>
        <taxon>Bacillati</taxon>
        <taxon>Bacillota</taxon>
        <taxon>Bacilli</taxon>
        <taxon>Bacillales</taxon>
        <taxon>Caryophanaceae</taxon>
        <taxon>Viridibacillus</taxon>
    </lineage>
</organism>
<reference evidence="1 2" key="1">
    <citation type="journal article" date="2014" name="BMC Genomics">
        <title>Genomic comparison of sporeforming bacilli isolated from milk.</title>
        <authorList>
            <person name="Moreno Switt A.I."/>
            <person name="Andrus A.D."/>
            <person name="Ranieri M.L."/>
            <person name="Orsi R.H."/>
            <person name="Ivy R."/>
            <person name="den Bakker H.C."/>
            <person name="Martin N.H."/>
            <person name="Wiedmann M."/>
            <person name="Boor K.J."/>
        </authorList>
    </citation>
    <scope>NUCLEOTIDE SEQUENCE [LARGE SCALE GENOMIC DNA]</scope>
    <source>
        <strain evidence="1 2">FSL R5-213</strain>
    </source>
</reference>
<sequence length="80" mass="9174">MVIIHKGKIDQADDLTAYDASPYPKKEFVILEDIKYDSPELLKIALKTGSIYPGKYWAKGYNFILRKDTERNINLILVIG</sequence>
<proteinExistence type="predicted"/>
<keyword evidence="2" id="KW-1185">Reference proteome</keyword>
<gene>
    <name evidence="1" type="ORF">C176_05552</name>
</gene>
<protein>
    <submittedName>
        <fullName evidence="1">Uncharacterized protein</fullName>
    </submittedName>
</protein>
<evidence type="ECO:0000313" key="1">
    <source>
        <dbReference type="EMBL" id="ETT86153.1"/>
    </source>
</evidence>
<dbReference type="EMBL" id="ASQA01000013">
    <property type="protein sequence ID" value="ETT86153.1"/>
    <property type="molecule type" value="Genomic_DNA"/>
</dbReference>
<dbReference type="AlphaFoldDB" id="W4EZY0"/>
<evidence type="ECO:0000313" key="2">
    <source>
        <dbReference type="Proteomes" id="UP000019062"/>
    </source>
</evidence>